<evidence type="ECO:0000313" key="12">
    <source>
        <dbReference type="Proteomes" id="UP000650628"/>
    </source>
</evidence>
<keyword evidence="4" id="KW-0805">Transcription regulation</keyword>
<dbReference type="Pfam" id="PF08281">
    <property type="entry name" value="Sigma70_r4_2"/>
    <property type="match status" value="1"/>
</dbReference>
<evidence type="ECO:0000313" key="11">
    <source>
        <dbReference type="EMBL" id="GII31248.1"/>
    </source>
</evidence>
<dbReference type="PANTHER" id="PTHR47756">
    <property type="entry name" value="BLL6612 PROTEIN-RELATED"/>
    <property type="match status" value="1"/>
</dbReference>
<accession>A0A8J3XC94</accession>
<reference evidence="11 12" key="1">
    <citation type="submission" date="2021-01" db="EMBL/GenBank/DDBJ databases">
        <title>Whole genome shotgun sequence of Planotetraspora mira NBRC 15435.</title>
        <authorList>
            <person name="Komaki H."/>
            <person name="Tamura T."/>
        </authorList>
    </citation>
    <scope>NUCLEOTIDE SEQUENCE [LARGE SCALE GENOMIC DNA]</scope>
    <source>
        <strain evidence="11 12">NBRC 15435</strain>
    </source>
</reference>
<dbReference type="Pfam" id="PF20239">
    <property type="entry name" value="DUF6596"/>
    <property type="match status" value="1"/>
</dbReference>
<feature type="domain" description="DUF6596" evidence="10">
    <location>
        <begin position="160"/>
        <end position="260"/>
    </location>
</feature>
<evidence type="ECO:0000256" key="6">
    <source>
        <dbReference type="ARBA" id="ARBA00023163"/>
    </source>
</evidence>
<dbReference type="InterPro" id="IPR013249">
    <property type="entry name" value="RNA_pol_sigma70_r4_t2"/>
</dbReference>
<evidence type="ECO:0000259" key="10">
    <source>
        <dbReference type="Pfam" id="PF20239"/>
    </source>
</evidence>
<dbReference type="Gene3D" id="1.25.40.10">
    <property type="entry name" value="Tetratricopeptide repeat domain"/>
    <property type="match status" value="1"/>
</dbReference>
<dbReference type="InterPro" id="IPR036388">
    <property type="entry name" value="WH-like_DNA-bd_sf"/>
</dbReference>
<dbReference type="Proteomes" id="UP000650628">
    <property type="component" value="Unassembled WGS sequence"/>
</dbReference>
<dbReference type="EMBL" id="BOOO01000024">
    <property type="protein sequence ID" value="GII31248.1"/>
    <property type="molecule type" value="Genomic_DNA"/>
</dbReference>
<dbReference type="InterPro" id="IPR011990">
    <property type="entry name" value="TPR-like_helical_dom_sf"/>
</dbReference>
<dbReference type="PROSITE" id="PS50005">
    <property type="entry name" value="TPR"/>
    <property type="match status" value="1"/>
</dbReference>
<dbReference type="Gene3D" id="1.10.1740.10">
    <property type="match status" value="1"/>
</dbReference>
<comment type="similarity">
    <text evidence="1">Belongs to the sigma-70 factor family. ECF subfamily.</text>
</comment>
<evidence type="ECO:0000256" key="3">
    <source>
        <dbReference type="ARBA" id="ARBA00022803"/>
    </source>
</evidence>
<dbReference type="GO" id="GO:0016987">
    <property type="term" value="F:sigma factor activity"/>
    <property type="evidence" value="ECO:0007669"/>
    <property type="project" value="UniProtKB-KW"/>
</dbReference>
<dbReference type="SUPFAM" id="SSF48452">
    <property type="entry name" value="TPR-like"/>
    <property type="match status" value="1"/>
</dbReference>
<dbReference type="InterPro" id="IPR019734">
    <property type="entry name" value="TPR_rpt"/>
</dbReference>
<protein>
    <submittedName>
        <fullName evidence="11">RNA polymerase subunit sigma-24</fullName>
    </submittedName>
</protein>
<dbReference type="GO" id="GO:0006352">
    <property type="term" value="P:DNA-templated transcription initiation"/>
    <property type="evidence" value="ECO:0007669"/>
    <property type="project" value="InterPro"/>
</dbReference>
<keyword evidence="6" id="KW-0804">Transcription</keyword>
<dbReference type="Pfam" id="PF04542">
    <property type="entry name" value="Sigma70_r2"/>
    <property type="match status" value="1"/>
</dbReference>
<gene>
    <name evidence="11" type="primary">rpoE_24</name>
    <name evidence="11" type="ORF">Pmi06nite_46900</name>
</gene>
<dbReference type="InterPro" id="IPR013325">
    <property type="entry name" value="RNA_pol_sigma_r2"/>
</dbReference>
<organism evidence="11 12">
    <name type="scientific">Planotetraspora mira</name>
    <dbReference type="NCBI Taxonomy" id="58121"/>
    <lineage>
        <taxon>Bacteria</taxon>
        <taxon>Bacillati</taxon>
        <taxon>Actinomycetota</taxon>
        <taxon>Actinomycetes</taxon>
        <taxon>Streptosporangiales</taxon>
        <taxon>Streptosporangiaceae</taxon>
        <taxon>Planotetraspora</taxon>
    </lineage>
</organism>
<dbReference type="SUPFAM" id="SSF88659">
    <property type="entry name" value="Sigma3 and sigma4 domains of RNA polymerase sigma factors"/>
    <property type="match status" value="1"/>
</dbReference>
<dbReference type="SMART" id="SM00028">
    <property type="entry name" value="TPR"/>
    <property type="match status" value="1"/>
</dbReference>
<feature type="repeat" description="TPR" evidence="7">
    <location>
        <begin position="343"/>
        <end position="376"/>
    </location>
</feature>
<dbReference type="RefSeq" id="WP_239114135.1">
    <property type="nucleotide sequence ID" value="NZ_BOOO01000024.1"/>
</dbReference>
<evidence type="ECO:0000256" key="4">
    <source>
        <dbReference type="ARBA" id="ARBA00023015"/>
    </source>
</evidence>
<proteinExistence type="inferred from homology"/>
<dbReference type="InterPro" id="IPR046531">
    <property type="entry name" value="DUF6596"/>
</dbReference>
<comment type="caution">
    <text evidence="11">The sequence shown here is derived from an EMBL/GenBank/DDBJ whole genome shotgun (WGS) entry which is preliminary data.</text>
</comment>
<keyword evidence="3 7" id="KW-0802">TPR repeat</keyword>
<keyword evidence="2" id="KW-0677">Repeat</keyword>
<sequence>MATVTRLVGDLEVAEDAVQDACALALERWPEHGVPASPGPWLIGVARHKALDRLRRESGRLEKETAATRALGGRDTVEEWTLMPDDELGLIFLCCHPALDPSVRVPLTLRSVCGLTTAEIAAAFLVPEATMAQRLVRAKRKIRDAGISFRVPAPSDLDARLAAVLRVVYLVFTEGHRATSGPDLVRGDLCDSAVRLARALARLLPGDPEVTGLLALLLLTDARRRARVDDLGDLVLLEEQDRSLWNHAMIEEGEDLVERALRTGRPGPYQLRAAIAACHSGAASAAATDWREIALLYGELIRYEPTPVVEANRAVAVAMSEGPAAGLVILDVVGAHPQLARWPQLHVARGELLHRLNRPDEALEAYRAALALEPPPAERAFLVRRIRELG</sequence>
<evidence type="ECO:0000259" key="9">
    <source>
        <dbReference type="Pfam" id="PF08281"/>
    </source>
</evidence>
<keyword evidence="12" id="KW-1185">Reference proteome</keyword>
<dbReference type="PANTHER" id="PTHR47756:SF2">
    <property type="entry name" value="BLL6612 PROTEIN"/>
    <property type="match status" value="1"/>
</dbReference>
<evidence type="ECO:0000256" key="1">
    <source>
        <dbReference type="ARBA" id="ARBA00010641"/>
    </source>
</evidence>
<evidence type="ECO:0000256" key="7">
    <source>
        <dbReference type="PROSITE-ProRule" id="PRU00339"/>
    </source>
</evidence>
<dbReference type="SUPFAM" id="SSF88946">
    <property type="entry name" value="Sigma2 domain of RNA polymerase sigma factors"/>
    <property type="match status" value="1"/>
</dbReference>
<feature type="domain" description="RNA polymerase sigma-70 region 2" evidence="8">
    <location>
        <begin position="3"/>
        <end position="58"/>
    </location>
</feature>
<evidence type="ECO:0000259" key="8">
    <source>
        <dbReference type="Pfam" id="PF04542"/>
    </source>
</evidence>
<dbReference type="Gene3D" id="1.10.10.10">
    <property type="entry name" value="Winged helix-like DNA-binding domain superfamily/Winged helix DNA-binding domain"/>
    <property type="match status" value="1"/>
</dbReference>
<dbReference type="Pfam" id="PF07719">
    <property type="entry name" value="TPR_2"/>
    <property type="match status" value="1"/>
</dbReference>
<dbReference type="InterPro" id="IPR007627">
    <property type="entry name" value="RNA_pol_sigma70_r2"/>
</dbReference>
<feature type="domain" description="RNA polymerase sigma factor 70 region 4 type 2" evidence="9">
    <location>
        <begin position="91"/>
        <end position="142"/>
    </location>
</feature>
<keyword evidence="5" id="KW-0731">Sigma factor</keyword>
<dbReference type="InterPro" id="IPR013324">
    <property type="entry name" value="RNA_pol_sigma_r3/r4-like"/>
</dbReference>
<evidence type="ECO:0000256" key="2">
    <source>
        <dbReference type="ARBA" id="ARBA00022737"/>
    </source>
</evidence>
<name>A0A8J3XC94_9ACTN</name>
<dbReference type="AlphaFoldDB" id="A0A8J3XC94"/>
<dbReference type="GO" id="GO:0003677">
    <property type="term" value="F:DNA binding"/>
    <property type="evidence" value="ECO:0007669"/>
    <property type="project" value="InterPro"/>
</dbReference>
<evidence type="ECO:0000256" key="5">
    <source>
        <dbReference type="ARBA" id="ARBA00023082"/>
    </source>
</evidence>
<dbReference type="InterPro" id="IPR013105">
    <property type="entry name" value="TPR_2"/>
</dbReference>